<keyword evidence="2" id="KW-1185">Reference proteome</keyword>
<organism evidence="1 2">
    <name type="scientific">Tigriopus californicus</name>
    <name type="common">Marine copepod</name>
    <dbReference type="NCBI Taxonomy" id="6832"/>
    <lineage>
        <taxon>Eukaryota</taxon>
        <taxon>Metazoa</taxon>
        <taxon>Ecdysozoa</taxon>
        <taxon>Arthropoda</taxon>
        <taxon>Crustacea</taxon>
        <taxon>Multicrustacea</taxon>
        <taxon>Hexanauplia</taxon>
        <taxon>Copepoda</taxon>
        <taxon>Harpacticoida</taxon>
        <taxon>Harpacticidae</taxon>
        <taxon>Tigriopus</taxon>
    </lineage>
</organism>
<proteinExistence type="predicted"/>
<dbReference type="Proteomes" id="UP000318571">
    <property type="component" value="Chromosome 4"/>
</dbReference>
<accession>A0A553NPC8</accession>
<dbReference type="EMBL" id="VCGU01000011">
    <property type="protein sequence ID" value="TRY67284.1"/>
    <property type="molecule type" value="Genomic_DNA"/>
</dbReference>
<sequence length="98" mass="10577">MASYCHEAAVREAVALQDKSIAVEGRRAIVHSILADFSVIDARGHVVSFFDGLVDRGKKLYMNGLVKSVFSDPVSESIPSGGMFAKRVRLSNGGPRVQ</sequence>
<gene>
    <name evidence="1" type="ORF">TCAL_16935</name>
</gene>
<name>A0A553NPC8_TIGCA</name>
<evidence type="ECO:0000313" key="2">
    <source>
        <dbReference type="Proteomes" id="UP000318571"/>
    </source>
</evidence>
<protein>
    <submittedName>
        <fullName evidence="1">Uncharacterized protein</fullName>
    </submittedName>
</protein>
<evidence type="ECO:0000313" key="1">
    <source>
        <dbReference type="EMBL" id="TRY67284.1"/>
    </source>
</evidence>
<dbReference type="AlphaFoldDB" id="A0A553NPC8"/>
<comment type="caution">
    <text evidence="1">The sequence shown here is derived from an EMBL/GenBank/DDBJ whole genome shotgun (WGS) entry which is preliminary data.</text>
</comment>
<reference evidence="1 2" key="1">
    <citation type="journal article" date="2018" name="Nat. Ecol. Evol.">
        <title>Genomic signatures of mitonuclear coevolution across populations of Tigriopus californicus.</title>
        <authorList>
            <person name="Barreto F.S."/>
            <person name="Watson E.T."/>
            <person name="Lima T.G."/>
            <person name="Willett C.S."/>
            <person name="Edmands S."/>
            <person name="Li W."/>
            <person name="Burton R.S."/>
        </authorList>
    </citation>
    <scope>NUCLEOTIDE SEQUENCE [LARGE SCALE GENOMIC DNA]</scope>
    <source>
        <strain evidence="1 2">San Diego</strain>
    </source>
</reference>